<dbReference type="OrthoDB" id="405906at2759"/>
<dbReference type="GeneID" id="28854498"/>
<organism evidence="3 4">
    <name type="scientific">Pochonia chlamydosporia 170</name>
    <dbReference type="NCBI Taxonomy" id="1380566"/>
    <lineage>
        <taxon>Eukaryota</taxon>
        <taxon>Fungi</taxon>
        <taxon>Dikarya</taxon>
        <taxon>Ascomycota</taxon>
        <taxon>Pezizomycotina</taxon>
        <taxon>Sordariomycetes</taxon>
        <taxon>Hypocreomycetidae</taxon>
        <taxon>Hypocreales</taxon>
        <taxon>Clavicipitaceae</taxon>
        <taxon>Pochonia</taxon>
    </lineage>
</organism>
<comment type="caution">
    <text evidence="3">The sequence shown here is derived from an EMBL/GenBank/DDBJ whole genome shotgun (WGS) entry which is preliminary data.</text>
</comment>
<dbReference type="KEGG" id="pchm:VFPPC_12727"/>
<gene>
    <name evidence="3" type="ORF">VFPPC_12727</name>
</gene>
<dbReference type="Proteomes" id="UP000078397">
    <property type="component" value="Unassembled WGS sequence"/>
</dbReference>
<dbReference type="Pfam" id="PF24802">
    <property type="entry name" value="DUF7703"/>
    <property type="match status" value="1"/>
</dbReference>
<feature type="transmembrane region" description="Helical" evidence="1">
    <location>
        <begin position="20"/>
        <end position="43"/>
    </location>
</feature>
<accession>A0A179G497</accession>
<feature type="transmembrane region" description="Helical" evidence="1">
    <location>
        <begin position="91"/>
        <end position="111"/>
    </location>
</feature>
<feature type="transmembrane region" description="Helical" evidence="1">
    <location>
        <begin position="159"/>
        <end position="176"/>
    </location>
</feature>
<dbReference type="PANTHER" id="PTHR37013">
    <property type="entry name" value="INTEGRAL MEMBRANE PROTEIN (AFU_ORTHOLOGUE AFUA_1G05950)-RELATED"/>
    <property type="match status" value="1"/>
</dbReference>
<protein>
    <recommendedName>
        <fullName evidence="2">DUF7703 domain-containing protein</fullName>
    </recommendedName>
</protein>
<dbReference type="AlphaFoldDB" id="A0A179G497"/>
<proteinExistence type="predicted"/>
<feature type="domain" description="DUF7703" evidence="2">
    <location>
        <begin position="19"/>
        <end position="253"/>
    </location>
</feature>
<keyword evidence="1" id="KW-0812">Transmembrane</keyword>
<feature type="transmembrane region" description="Helical" evidence="1">
    <location>
        <begin position="118"/>
        <end position="139"/>
    </location>
</feature>
<dbReference type="EMBL" id="LSBJ02000001">
    <property type="protein sequence ID" value="OAQ72191.1"/>
    <property type="molecule type" value="Genomic_DNA"/>
</dbReference>
<keyword evidence="1" id="KW-0472">Membrane</keyword>
<sequence length="343" mass="38810">MSSSESGMSKDPAVPHPVAIAIACFLAISMYNVVELIFIIIVTFKKRNSLYFWSFMVATVGIAIHAIGFLLRDFQITKSRFLYVTFMSLGWYAMVTGQSVVLFSRLHLVLYNRNWLRAVRVLIITNAIVCHIPTTVMTYGASSSDPEPFLGIYSIYERVQVTIFFFQEVVISGLYVHEAMKFLQIRAIRGEKTNHNMMRHLISSNIFVIMLDVTILALEFSNLYDLQTSYKGAAYSMKLKLEFSVLNRLVKVVQPPRSTYCNHTNDLDGTIQLESVDSRNKIGRSIADKMQSGYEAHVKAGGARYFGDCPDLDVPKKSLLRTTEIFVTEHGKSIPWQRPTNGA</sequence>
<dbReference type="InterPro" id="IPR056120">
    <property type="entry name" value="DUF7703"/>
</dbReference>
<reference evidence="3 4" key="1">
    <citation type="journal article" date="2016" name="PLoS Pathog.">
        <title>Biosynthesis of antibiotic leucinostatins in bio-control fungus Purpureocillium lilacinum and their inhibition on phytophthora revealed by genome mining.</title>
        <authorList>
            <person name="Wang G."/>
            <person name="Liu Z."/>
            <person name="Lin R."/>
            <person name="Li E."/>
            <person name="Mao Z."/>
            <person name="Ling J."/>
            <person name="Yang Y."/>
            <person name="Yin W.B."/>
            <person name="Xie B."/>
        </authorList>
    </citation>
    <scope>NUCLEOTIDE SEQUENCE [LARGE SCALE GENOMIC DNA]</scope>
    <source>
        <strain evidence="3">170</strain>
    </source>
</reference>
<dbReference type="STRING" id="1380566.A0A179G497"/>
<name>A0A179G497_METCM</name>
<evidence type="ECO:0000313" key="4">
    <source>
        <dbReference type="Proteomes" id="UP000078397"/>
    </source>
</evidence>
<dbReference type="PANTHER" id="PTHR37013:SF3">
    <property type="entry name" value="INTEGRAL MEMBRANE PROTEIN (AFU_ORTHOLOGUE AFUA_1G05950)"/>
    <property type="match status" value="1"/>
</dbReference>
<evidence type="ECO:0000313" key="3">
    <source>
        <dbReference type="EMBL" id="OAQ72191.1"/>
    </source>
</evidence>
<dbReference type="RefSeq" id="XP_018148274.1">
    <property type="nucleotide sequence ID" value="XM_018290504.1"/>
</dbReference>
<feature type="transmembrane region" description="Helical" evidence="1">
    <location>
        <begin position="50"/>
        <end position="71"/>
    </location>
</feature>
<keyword evidence="4" id="KW-1185">Reference proteome</keyword>
<keyword evidence="1" id="KW-1133">Transmembrane helix</keyword>
<feature type="transmembrane region" description="Helical" evidence="1">
    <location>
        <begin position="197"/>
        <end position="218"/>
    </location>
</feature>
<evidence type="ECO:0000256" key="1">
    <source>
        <dbReference type="SAM" id="Phobius"/>
    </source>
</evidence>
<evidence type="ECO:0000259" key="2">
    <source>
        <dbReference type="Pfam" id="PF24802"/>
    </source>
</evidence>